<dbReference type="PANTHER" id="PTHR24123">
    <property type="entry name" value="ANKYRIN REPEAT-CONTAINING"/>
    <property type="match status" value="1"/>
</dbReference>
<protein>
    <recommendedName>
        <fullName evidence="6">Ankyrin repeat protein</fullName>
    </recommendedName>
</protein>
<dbReference type="Gene3D" id="1.25.40.20">
    <property type="entry name" value="Ankyrin repeat-containing domain"/>
    <property type="match status" value="3"/>
</dbReference>
<dbReference type="PROSITE" id="PS50297">
    <property type="entry name" value="ANK_REP_REGION"/>
    <property type="match status" value="1"/>
</dbReference>
<sequence length="413" mass="46603">MQILIKNGADFENVLLNACKGGETQVITRLLKYGASLNTSLIYACKKDQYTAIESLLANGADINSEDDNRWTPLMWACYNGNTRTVDLLIHGGSQLNKDLLTASILNDDQLFEKLVNAGANIDETFIMACKLNDSSVKYFIDKGVDVNMCYEDNYPLVIASQNKYENLFNMLIKNGVNTDEPFRFMLEQNDGITVQSFLQTLSNLSMDVFTECFMDQRHTERILIEATKYGFEKIVARVMDNGISQKTIESIFVLACKNKMDTISTLIINKGAKTWDLFRLGFKTENLNIIKSLVNAGTSVNDTHQHDWSPLSWACFYRHENIINKRTDIQKIDGIIDYLIDKGTDVNYALSLACIDRQYTSVEFLITKGGDPNLKDIHGHSLLKKAEKQGYNDIANVLRSHGATRKSKCVSQ</sequence>
<dbReference type="EMBL" id="CACVKT020005964">
    <property type="protein sequence ID" value="CAC5398639.1"/>
    <property type="molecule type" value="Genomic_DNA"/>
</dbReference>
<dbReference type="PANTHER" id="PTHR24123:SF33">
    <property type="entry name" value="PROTEIN HOS4"/>
    <property type="match status" value="1"/>
</dbReference>
<keyword evidence="2 3" id="KW-0040">ANK repeat</keyword>
<dbReference type="AlphaFoldDB" id="A0A6J8CT75"/>
<dbReference type="Pfam" id="PF12796">
    <property type="entry name" value="Ank_2"/>
    <property type="match status" value="2"/>
</dbReference>
<reference evidence="4 5" key="1">
    <citation type="submission" date="2020-06" db="EMBL/GenBank/DDBJ databases">
        <authorList>
            <person name="Li R."/>
            <person name="Bekaert M."/>
        </authorList>
    </citation>
    <scope>NUCLEOTIDE SEQUENCE [LARGE SCALE GENOMIC DNA]</scope>
    <source>
        <strain evidence="5">wild</strain>
    </source>
</reference>
<evidence type="ECO:0000313" key="4">
    <source>
        <dbReference type="EMBL" id="CAC5398639.1"/>
    </source>
</evidence>
<evidence type="ECO:0000256" key="1">
    <source>
        <dbReference type="ARBA" id="ARBA00022737"/>
    </source>
</evidence>
<name>A0A6J8CT75_MYTCO</name>
<evidence type="ECO:0000256" key="3">
    <source>
        <dbReference type="PROSITE-ProRule" id="PRU00023"/>
    </source>
</evidence>
<accession>A0A6J8CT75</accession>
<organism evidence="4 5">
    <name type="scientific">Mytilus coruscus</name>
    <name type="common">Sea mussel</name>
    <dbReference type="NCBI Taxonomy" id="42192"/>
    <lineage>
        <taxon>Eukaryota</taxon>
        <taxon>Metazoa</taxon>
        <taxon>Spiralia</taxon>
        <taxon>Lophotrochozoa</taxon>
        <taxon>Mollusca</taxon>
        <taxon>Bivalvia</taxon>
        <taxon>Autobranchia</taxon>
        <taxon>Pteriomorphia</taxon>
        <taxon>Mytilida</taxon>
        <taxon>Mytiloidea</taxon>
        <taxon>Mytilidae</taxon>
        <taxon>Mytilinae</taxon>
        <taxon>Mytilus</taxon>
    </lineage>
</organism>
<dbReference type="SUPFAM" id="SSF48403">
    <property type="entry name" value="Ankyrin repeat"/>
    <property type="match status" value="2"/>
</dbReference>
<proteinExistence type="predicted"/>
<dbReference type="Proteomes" id="UP000507470">
    <property type="component" value="Unassembled WGS sequence"/>
</dbReference>
<evidence type="ECO:0000256" key="2">
    <source>
        <dbReference type="ARBA" id="ARBA00023043"/>
    </source>
</evidence>
<feature type="repeat" description="ANK" evidence="3">
    <location>
        <begin position="36"/>
        <end position="68"/>
    </location>
</feature>
<dbReference type="SMART" id="SM00248">
    <property type="entry name" value="ANK"/>
    <property type="match status" value="8"/>
</dbReference>
<evidence type="ECO:0008006" key="6">
    <source>
        <dbReference type="Google" id="ProtNLM"/>
    </source>
</evidence>
<keyword evidence="1" id="KW-0677">Repeat</keyword>
<dbReference type="PROSITE" id="PS50088">
    <property type="entry name" value="ANK_REPEAT"/>
    <property type="match status" value="2"/>
</dbReference>
<evidence type="ECO:0000313" key="5">
    <source>
        <dbReference type="Proteomes" id="UP000507470"/>
    </source>
</evidence>
<dbReference type="InterPro" id="IPR002110">
    <property type="entry name" value="Ankyrin_rpt"/>
</dbReference>
<dbReference type="InterPro" id="IPR036770">
    <property type="entry name" value="Ankyrin_rpt-contain_sf"/>
</dbReference>
<feature type="repeat" description="ANK" evidence="3">
    <location>
        <begin position="69"/>
        <end position="97"/>
    </location>
</feature>
<keyword evidence="5" id="KW-1185">Reference proteome</keyword>
<gene>
    <name evidence="4" type="ORF">MCOR_33001</name>
</gene>
<dbReference type="InterPro" id="IPR051165">
    <property type="entry name" value="Multifunctional_ANK_Repeat"/>
</dbReference>